<keyword evidence="3" id="KW-1185">Reference proteome</keyword>
<protein>
    <submittedName>
        <fullName evidence="2">DUF943 family protein</fullName>
    </submittedName>
</protein>
<dbReference type="Proteomes" id="UP000319523">
    <property type="component" value="Unassembled WGS sequence"/>
</dbReference>
<evidence type="ECO:0000313" key="2">
    <source>
        <dbReference type="EMBL" id="TPW43309.1"/>
    </source>
</evidence>
<dbReference type="OrthoDB" id="6521020at2"/>
<accession>A0A506VCY6</accession>
<dbReference type="EMBL" id="VHQI01000003">
    <property type="protein sequence ID" value="TPW43309.1"/>
    <property type="molecule type" value="Genomic_DNA"/>
</dbReference>
<feature type="transmembrane region" description="Helical" evidence="1">
    <location>
        <begin position="7"/>
        <end position="26"/>
    </location>
</feature>
<gene>
    <name evidence="2" type="ORF">FKM52_07040</name>
</gene>
<dbReference type="Pfam" id="PF06092">
    <property type="entry name" value="DUF943"/>
    <property type="match status" value="1"/>
</dbReference>
<dbReference type="AlphaFoldDB" id="A0A506VCY6"/>
<sequence>MELNKKYHIPLVLSCVLLLYAFWFIFRPVKIIAVHQHGSRFSSVLVNHFPLTDRGKINWWLENRTMLKEKYHVPATDKKSYFSVIFWLFGEGYKERGKYDLLCFDDMKSEKRCIEKDAVFIVSHTGDDRTYFTMDGARYLLKSNGEWVTERN</sequence>
<keyword evidence="1" id="KW-1133">Transmembrane helix</keyword>
<proteinExistence type="predicted"/>
<evidence type="ECO:0000256" key="1">
    <source>
        <dbReference type="SAM" id="Phobius"/>
    </source>
</evidence>
<dbReference type="InterPro" id="IPR010351">
    <property type="entry name" value="DUF943"/>
</dbReference>
<reference evidence="2 3" key="1">
    <citation type="submission" date="2019-06" db="EMBL/GenBank/DDBJ databases">
        <authorList>
            <person name="Yang Y."/>
        </authorList>
    </citation>
    <scope>NUCLEOTIDE SEQUENCE [LARGE SCALE GENOMIC DNA]</scope>
    <source>
        <strain evidence="2 3">BIT-26</strain>
    </source>
</reference>
<organism evidence="2 3">
    <name type="scientific">Mixta tenebrionis</name>
    <dbReference type="NCBI Taxonomy" id="2562439"/>
    <lineage>
        <taxon>Bacteria</taxon>
        <taxon>Pseudomonadati</taxon>
        <taxon>Pseudomonadota</taxon>
        <taxon>Gammaproteobacteria</taxon>
        <taxon>Enterobacterales</taxon>
        <taxon>Erwiniaceae</taxon>
        <taxon>Mixta</taxon>
    </lineage>
</organism>
<keyword evidence="1" id="KW-0472">Membrane</keyword>
<keyword evidence="1" id="KW-0812">Transmembrane</keyword>
<evidence type="ECO:0000313" key="3">
    <source>
        <dbReference type="Proteomes" id="UP000319523"/>
    </source>
</evidence>
<dbReference type="RefSeq" id="WP_141175484.1">
    <property type="nucleotide sequence ID" value="NZ_JBHUFX010000013.1"/>
</dbReference>
<name>A0A506VCY6_9GAMM</name>
<comment type="caution">
    <text evidence="2">The sequence shown here is derived from an EMBL/GenBank/DDBJ whole genome shotgun (WGS) entry which is preliminary data.</text>
</comment>